<dbReference type="Proteomes" id="UP000009286">
    <property type="component" value="Chromosome"/>
</dbReference>
<keyword evidence="2" id="KW-1185">Reference proteome</keyword>
<organism evidence="1 2">
    <name type="scientific">Micavibrio aeruginosavorus (strain ARL-13)</name>
    <dbReference type="NCBI Taxonomy" id="856793"/>
    <lineage>
        <taxon>Bacteria</taxon>
        <taxon>Pseudomonadati</taxon>
        <taxon>Bdellovibrionota</taxon>
        <taxon>Bdellovibrionia</taxon>
        <taxon>Bdellovibrionales</taxon>
        <taxon>Pseudobdellovibrionaceae</taxon>
        <taxon>Micavibrio</taxon>
    </lineage>
</organism>
<proteinExistence type="predicted"/>
<protein>
    <submittedName>
        <fullName evidence="1">Uncharacterized protein</fullName>
    </submittedName>
</protein>
<accession>G2KS69</accession>
<name>G2KS69_MICAA</name>
<dbReference type="EMBL" id="CP002382">
    <property type="protein sequence ID" value="AEP08752.1"/>
    <property type="molecule type" value="Genomic_DNA"/>
</dbReference>
<sequence>MVKGWFVFGIVPPLSGYFIFANDNFVVANDNSREAAVAIAA</sequence>
<dbReference type="AlphaFoldDB" id="G2KS69"/>
<gene>
    <name evidence="1" type="ordered locus">MICA_408</name>
</gene>
<evidence type="ECO:0000313" key="2">
    <source>
        <dbReference type="Proteomes" id="UP000009286"/>
    </source>
</evidence>
<reference evidence="1 2" key="1">
    <citation type="journal article" date="2011" name="BMC Genomics">
        <title>Genomic insights into an obligate epibiotic bacterial predator: Micavibrio aeruginosavorus ARL-13.</title>
        <authorList>
            <person name="Wang Z."/>
            <person name="Kadouri D."/>
            <person name="Wu M."/>
        </authorList>
    </citation>
    <scope>NUCLEOTIDE SEQUENCE [LARGE SCALE GENOMIC DNA]</scope>
    <source>
        <strain evidence="1 2">ARL-13</strain>
    </source>
</reference>
<dbReference type="KEGG" id="mai:MICA_408"/>
<evidence type="ECO:0000313" key="1">
    <source>
        <dbReference type="EMBL" id="AEP08752.1"/>
    </source>
</evidence>
<dbReference type="HOGENOM" id="CLU_3272721_0_0_5"/>